<keyword evidence="2" id="KW-0805">Transcription regulation</keyword>
<dbReference type="Pfam" id="PF00440">
    <property type="entry name" value="TetR_N"/>
    <property type="match status" value="1"/>
</dbReference>
<dbReference type="InterPro" id="IPR036271">
    <property type="entry name" value="Tet_transcr_reg_TetR-rel_C_sf"/>
</dbReference>
<dbReference type="SUPFAM" id="SSF48498">
    <property type="entry name" value="Tetracyclin repressor-like, C-terminal domain"/>
    <property type="match status" value="1"/>
</dbReference>
<accession>A0ABP8R4A0</accession>
<gene>
    <name evidence="8" type="ORF">GCM10023191_091160</name>
</gene>
<dbReference type="InterPro" id="IPR009057">
    <property type="entry name" value="Homeodomain-like_sf"/>
</dbReference>
<name>A0ABP8R4A0_9ACTN</name>
<dbReference type="RefSeq" id="WP_345474888.1">
    <property type="nucleotide sequence ID" value="NZ_BAABHF010000058.1"/>
</dbReference>
<dbReference type="InterPro" id="IPR004111">
    <property type="entry name" value="Repressor_TetR_C"/>
</dbReference>
<keyword evidence="4" id="KW-0804">Transcription</keyword>
<dbReference type="PROSITE" id="PS50977">
    <property type="entry name" value="HTH_TETR_2"/>
    <property type="match status" value="1"/>
</dbReference>
<feature type="compositionally biased region" description="Basic and acidic residues" evidence="6">
    <location>
        <begin position="225"/>
        <end position="234"/>
    </location>
</feature>
<evidence type="ECO:0000259" key="7">
    <source>
        <dbReference type="PROSITE" id="PS50977"/>
    </source>
</evidence>
<keyword evidence="9" id="KW-1185">Reference proteome</keyword>
<evidence type="ECO:0000256" key="2">
    <source>
        <dbReference type="ARBA" id="ARBA00023015"/>
    </source>
</evidence>
<evidence type="ECO:0000256" key="4">
    <source>
        <dbReference type="ARBA" id="ARBA00023163"/>
    </source>
</evidence>
<dbReference type="EMBL" id="BAABHF010000058">
    <property type="protein sequence ID" value="GAA4517863.1"/>
    <property type="molecule type" value="Genomic_DNA"/>
</dbReference>
<dbReference type="InterPro" id="IPR001647">
    <property type="entry name" value="HTH_TetR"/>
</dbReference>
<dbReference type="Proteomes" id="UP001500503">
    <property type="component" value="Unassembled WGS sequence"/>
</dbReference>
<comment type="caution">
    <text evidence="8">The sequence shown here is derived from an EMBL/GenBank/DDBJ whole genome shotgun (WGS) entry which is preliminary data.</text>
</comment>
<protein>
    <submittedName>
        <fullName evidence="8">TetR/AcrR family transcriptional regulator C-terminal domain-containing protein</fullName>
    </submittedName>
</protein>
<dbReference type="PRINTS" id="PR00455">
    <property type="entry name" value="HTHTETR"/>
</dbReference>
<evidence type="ECO:0000256" key="1">
    <source>
        <dbReference type="ARBA" id="ARBA00022491"/>
    </source>
</evidence>
<evidence type="ECO:0000313" key="9">
    <source>
        <dbReference type="Proteomes" id="UP001500503"/>
    </source>
</evidence>
<dbReference type="Pfam" id="PF02909">
    <property type="entry name" value="TetR_C_1"/>
    <property type="match status" value="1"/>
</dbReference>
<dbReference type="PRINTS" id="PR00400">
    <property type="entry name" value="TETREPRESSOR"/>
</dbReference>
<dbReference type="PANTHER" id="PTHR30055:SF151">
    <property type="entry name" value="TRANSCRIPTIONAL REGULATORY PROTEIN"/>
    <property type="match status" value="1"/>
</dbReference>
<reference evidence="9" key="1">
    <citation type="journal article" date="2019" name="Int. J. Syst. Evol. Microbiol.">
        <title>The Global Catalogue of Microorganisms (GCM) 10K type strain sequencing project: providing services to taxonomists for standard genome sequencing and annotation.</title>
        <authorList>
            <consortium name="The Broad Institute Genomics Platform"/>
            <consortium name="The Broad Institute Genome Sequencing Center for Infectious Disease"/>
            <person name="Wu L."/>
            <person name="Ma J."/>
        </authorList>
    </citation>
    <scope>NUCLEOTIDE SEQUENCE [LARGE SCALE GENOMIC DNA]</scope>
    <source>
        <strain evidence="9">JCM 17933</strain>
    </source>
</reference>
<feature type="region of interest" description="Disordered" evidence="6">
    <location>
        <begin position="210"/>
        <end position="234"/>
    </location>
</feature>
<proteinExistence type="predicted"/>
<feature type="domain" description="HTH tetR-type" evidence="7">
    <location>
        <begin position="9"/>
        <end position="69"/>
    </location>
</feature>
<organism evidence="8 9">
    <name type="scientific">Actinoallomurus oryzae</name>
    <dbReference type="NCBI Taxonomy" id="502180"/>
    <lineage>
        <taxon>Bacteria</taxon>
        <taxon>Bacillati</taxon>
        <taxon>Actinomycetota</taxon>
        <taxon>Actinomycetes</taxon>
        <taxon>Streptosporangiales</taxon>
        <taxon>Thermomonosporaceae</taxon>
        <taxon>Actinoallomurus</taxon>
    </lineage>
</organism>
<sequence length="234" mass="24384">MATRHERAGLSREKVLDAALELVDQVGVDGLSMRKLGAALGVEAMTLYHYVPNKDALLSGLVERTATRAFTVDPAAGWQAMLRGFTAGFRRELLAHPGVVPLVATRPVTTPSALRELETAVAILRAAGFGTREAFHVVNTVATFTTGHCLAEVDPPGAAPPALAVPDPAALPHLAEAVRDGLGTPADHEARFAFALDALIDGFARMLARRSPDEGGRASTASAQGDHEGGPASA</sequence>
<dbReference type="InterPro" id="IPR050109">
    <property type="entry name" value="HTH-type_TetR-like_transc_reg"/>
</dbReference>
<keyword evidence="3 5" id="KW-0238">DNA-binding</keyword>
<evidence type="ECO:0000256" key="3">
    <source>
        <dbReference type="ARBA" id="ARBA00023125"/>
    </source>
</evidence>
<keyword evidence="1" id="KW-0678">Repressor</keyword>
<feature type="DNA-binding region" description="H-T-H motif" evidence="5">
    <location>
        <begin position="32"/>
        <end position="51"/>
    </location>
</feature>
<dbReference type="Gene3D" id="1.10.357.10">
    <property type="entry name" value="Tetracycline Repressor, domain 2"/>
    <property type="match status" value="1"/>
</dbReference>
<dbReference type="PANTHER" id="PTHR30055">
    <property type="entry name" value="HTH-TYPE TRANSCRIPTIONAL REGULATOR RUTR"/>
    <property type="match status" value="1"/>
</dbReference>
<evidence type="ECO:0000256" key="6">
    <source>
        <dbReference type="SAM" id="MobiDB-lite"/>
    </source>
</evidence>
<dbReference type="InterPro" id="IPR003012">
    <property type="entry name" value="Tet_transcr_reg_TetR"/>
</dbReference>
<dbReference type="SUPFAM" id="SSF46689">
    <property type="entry name" value="Homeodomain-like"/>
    <property type="match status" value="1"/>
</dbReference>
<evidence type="ECO:0000256" key="5">
    <source>
        <dbReference type="PROSITE-ProRule" id="PRU00335"/>
    </source>
</evidence>
<evidence type="ECO:0000313" key="8">
    <source>
        <dbReference type="EMBL" id="GAA4517863.1"/>
    </source>
</evidence>